<sequence>MRSHRLAARVSVIGALALATVGLAACQPTPGPTGSPAASEQPTSSAAPSGQPSTAPTSPAPSTSATPTPTATAGAGGLPADCGQAYSAQMQDWLYDAFGQLNPAEASQVPSSKVVDLLDVIQGAPNLNCYWTPPGETALVSNAAIVPAQHKQFVRDVLTQNFPGCDATGDTVDCERQGEQQQGVIEFERVVLRGDMMLTTYAMNADEALVDEAVADMLAHLPG</sequence>
<keyword evidence="2" id="KW-0732">Signal</keyword>
<feature type="compositionally biased region" description="Low complexity" evidence="1">
    <location>
        <begin position="41"/>
        <end position="73"/>
    </location>
</feature>
<dbReference type="EMBL" id="SPQB01000008">
    <property type="protein sequence ID" value="TFU33495.1"/>
    <property type="molecule type" value="Genomic_DNA"/>
</dbReference>
<proteinExistence type="predicted"/>
<accession>A0A4Y9FW43</accession>
<comment type="caution">
    <text evidence="3">The sequence shown here is derived from an EMBL/GenBank/DDBJ whole genome shotgun (WGS) entry which is preliminary data.</text>
</comment>
<organism evidence="3 4">
    <name type="scientific">Microbacterium paludicola</name>
    <dbReference type="NCBI Taxonomy" id="300019"/>
    <lineage>
        <taxon>Bacteria</taxon>
        <taxon>Bacillati</taxon>
        <taxon>Actinomycetota</taxon>
        <taxon>Actinomycetes</taxon>
        <taxon>Micrococcales</taxon>
        <taxon>Microbacteriaceae</taxon>
        <taxon>Microbacterium</taxon>
    </lineage>
</organism>
<dbReference type="RefSeq" id="WP_135113817.1">
    <property type="nucleotide sequence ID" value="NZ_JADGLL010000008.1"/>
</dbReference>
<dbReference type="AlphaFoldDB" id="A0A4Y9FW43"/>
<dbReference type="PROSITE" id="PS51257">
    <property type="entry name" value="PROKAR_LIPOPROTEIN"/>
    <property type="match status" value="1"/>
</dbReference>
<evidence type="ECO:0000256" key="1">
    <source>
        <dbReference type="SAM" id="MobiDB-lite"/>
    </source>
</evidence>
<feature type="chain" id="PRO_5039444999" description="DUF3558 domain-containing protein" evidence="2">
    <location>
        <begin position="25"/>
        <end position="223"/>
    </location>
</feature>
<protein>
    <recommendedName>
        <fullName evidence="5">DUF3558 domain-containing protein</fullName>
    </recommendedName>
</protein>
<evidence type="ECO:0000313" key="4">
    <source>
        <dbReference type="Proteomes" id="UP000298358"/>
    </source>
</evidence>
<feature type="signal peptide" evidence="2">
    <location>
        <begin position="1"/>
        <end position="24"/>
    </location>
</feature>
<reference evidence="3 4" key="1">
    <citation type="submission" date="2019-03" db="EMBL/GenBank/DDBJ databases">
        <title>Diversity of the mouse oral microbiome.</title>
        <authorList>
            <person name="Joseph S."/>
            <person name="Aduse-Opoku J."/>
            <person name="Curtis M."/>
            <person name="Wade W."/>
            <person name="Hashim A."/>
        </authorList>
    </citation>
    <scope>NUCLEOTIDE SEQUENCE [LARGE SCALE GENOMIC DNA]</scope>
    <source>
        <strain evidence="3 4">P1012</strain>
    </source>
</reference>
<feature type="region of interest" description="Disordered" evidence="1">
    <location>
        <begin position="28"/>
        <end position="76"/>
    </location>
</feature>
<evidence type="ECO:0008006" key="5">
    <source>
        <dbReference type="Google" id="ProtNLM"/>
    </source>
</evidence>
<evidence type="ECO:0000313" key="3">
    <source>
        <dbReference type="EMBL" id="TFU33495.1"/>
    </source>
</evidence>
<dbReference type="OrthoDB" id="5108077at2"/>
<name>A0A4Y9FW43_9MICO</name>
<dbReference type="Proteomes" id="UP000298358">
    <property type="component" value="Unassembled WGS sequence"/>
</dbReference>
<gene>
    <name evidence="3" type="ORF">E4U02_05465</name>
</gene>
<keyword evidence="4" id="KW-1185">Reference proteome</keyword>
<evidence type="ECO:0000256" key="2">
    <source>
        <dbReference type="SAM" id="SignalP"/>
    </source>
</evidence>